<gene>
    <name evidence="1" type="ORF">Bfra_002298</name>
</gene>
<dbReference type="AlphaFoldDB" id="A0A8H6AYM6"/>
<dbReference type="EMBL" id="JABFCT010000004">
    <property type="protein sequence ID" value="KAF5875902.1"/>
    <property type="molecule type" value="Genomic_DNA"/>
</dbReference>
<name>A0A8H6AYM6_9HELO</name>
<sequence length="73" mass="8100">MGFHLLQFVDTSVRVSLPSLACSIAGWSGGCFTMQKLRGLQLQPFKELETRIQPQKYGTDFSKSVDTACLPCM</sequence>
<dbReference type="RefSeq" id="XP_037194848.1">
    <property type="nucleotide sequence ID" value="XM_037332720.1"/>
</dbReference>
<dbReference type="Proteomes" id="UP000531561">
    <property type="component" value="Unassembled WGS sequence"/>
</dbReference>
<organism evidence="1 2">
    <name type="scientific">Botrytis fragariae</name>
    <dbReference type="NCBI Taxonomy" id="1964551"/>
    <lineage>
        <taxon>Eukaryota</taxon>
        <taxon>Fungi</taxon>
        <taxon>Dikarya</taxon>
        <taxon>Ascomycota</taxon>
        <taxon>Pezizomycotina</taxon>
        <taxon>Leotiomycetes</taxon>
        <taxon>Helotiales</taxon>
        <taxon>Sclerotiniaceae</taxon>
        <taxon>Botrytis</taxon>
    </lineage>
</organism>
<comment type="caution">
    <text evidence="1">The sequence shown here is derived from an EMBL/GenBank/DDBJ whole genome shotgun (WGS) entry which is preliminary data.</text>
</comment>
<keyword evidence="2" id="KW-1185">Reference proteome</keyword>
<evidence type="ECO:0000313" key="1">
    <source>
        <dbReference type="EMBL" id="KAF5875902.1"/>
    </source>
</evidence>
<evidence type="ECO:0000313" key="2">
    <source>
        <dbReference type="Proteomes" id="UP000531561"/>
    </source>
</evidence>
<accession>A0A8H6AYM6</accession>
<proteinExistence type="predicted"/>
<dbReference type="GeneID" id="59256412"/>
<reference evidence="1 2" key="1">
    <citation type="journal article" date="2020" name="Phytopathology">
        <title>A high-quality genome resource of Botrytis fragariae, a new and rapidly spreading fungal pathogen causing strawberry gray mold in the U.S.A.</title>
        <authorList>
            <person name="Wu Y."/>
            <person name="Saski C.A."/>
            <person name="Schnabel G."/>
            <person name="Xiao S."/>
            <person name="Hu M."/>
        </authorList>
    </citation>
    <scope>NUCLEOTIDE SEQUENCE [LARGE SCALE GENOMIC DNA]</scope>
    <source>
        <strain evidence="1 2">BVB16</strain>
    </source>
</reference>
<protein>
    <submittedName>
        <fullName evidence="1">Uncharacterized protein</fullName>
    </submittedName>
</protein>